<dbReference type="InterPro" id="IPR015424">
    <property type="entry name" value="PyrdxlP-dep_Trfase"/>
</dbReference>
<accession>A0AA91Q254</accession>
<evidence type="ECO:0000259" key="2">
    <source>
        <dbReference type="Pfam" id="PF00266"/>
    </source>
</evidence>
<evidence type="ECO:0000256" key="1">
    <source>
        <dbReference type="ARBA" id="ARBA00022898"/>
    </source>
</evidence>
<reference evidence="3 4" key="1">
    <citation type="submission" date="2017-04" db="EMBL/GenBank/DDBJ databases">
        <title>Draft genome of the yeast Clavispora lusitaniae type strain CBS 6936.</title>
        <authorList>
            <person name="Durrens P."/>
            <person name="Klopp C."/>
            <person name="Biteau N."/>
            <person name="Fitton-Ouhabi V."/>
            <person name="Dementhon K."/>
            <person name="Accoceberry I."/>
            <person name="Sherman D.J."/>
            <person name="Noel T."/>
        </authorList>
    </citation>
    <scope>NUCLEOTIDE SEQUENCE [LARGE SCALE GENOMIC DNA]</scope>
    <source>
        <strain evidence="3 4">CBS 6936</strain>
    </source>
</reference>
<organism evidence="3 4">
    <name type="scientific">Clavispora lusitaniae</name>
    <name type="common">Candida lusitaniae</name>
    <dbReference type="NCBI Taxonomy" id="36911"/>
    <lineage>
        <taxon>Eukaryota</taxon>
        <taxon>Fungi</taxon>
        <taxon>Dikarya</taxon>
        <taxon>Ascomycota</taxon>
        <taxon>Saccharomycotina</taxon>
        <taxon>Pichiomycetes</taxon>
        <taxon>Metschnikowiaceae</taxon>
        <taxon>Clavispora</taxon>
    </lineage>
</organism>
<sequence length="418" mass="46445">MGFGHAFKKEHFPLSDNQFVPVNHGSFGLSPQIVMDKFRAEVETDLASPDSFIRIQQPKEYLESIKIVADFLNCPYRNLALVTNATTAVNTVLRSIPFSKGDVVAIPSTTYGACANTVKFLAETIGIEIVVVNLALPMSHEAIVDAFRQTFDAQKVKLALFDTVSSMPGAKMPYLELTRLCKEYNVLSMVDGAHSIGLIPLDFSDFSPDFYTSNLHKWLYVPRPCAVLYVDPKHHRTVQTNPVSHSYVSPNAVLSKEEEENLLVSKFTFTGSISFASISCIKTALQFRNDICGGEEAIHDHCLGMARKVADLVLRKWPGASIIENEEKSLVTAMVTVYFPIENYSPSFDASDPELMSLFVNKVSELQIEKHHTFVPFASHAGKVVARFSCQVYNELSDYEYACDAVHSAVKAFFASKL</sequence>
<name>A0AA91Q254_CLALS</name>
<dbReference type="Gene3D" id="3.90.1150.10">
    <property type="entry name" value="Aspartate Aminotransferase, domain 1"/>
    <property type="match status" value="1"/>
</dbReference>
<dbReference type="GO" id="GO:0016829">
    <property type="term" value="F:lyase activity"/>
    <property type="evidence" value="ECO:0007669"/>
    <property type="project" value="UniProtKB-KW"/>
</dbReference>
<dbReference type="InterPro" id="IPR000192">
    <property type="entry name" value="Aminotrans_V_dom"/>
</dbReference>
<dbReference type="InterPro" id="IPR015421">
    <property type="entry name" value="PyrdxlP-dep_Trfase_major"/>
</dbReference>
<comment type="caution">
    <text evidence="3">The sequence shown here is derived from an EMBL/GenBank/DDBJ whole genome shotgun (WGS) entry which is preliminary data.</text>
</comment>
<proteinExistence type="predicted"/>
<gene>
    <name evidence="3" type="ORF">A9F13_04g00429</name>
</gene>
<keyword evidence="3" id="KW-0456">Lyase</keyword>
<dbReference type="InterPro" id="IPR015422">
    <property type="entry name" value="PyrdxlP-dep_Trfase_small"/>
</dbReference>
<dbReference type="Proteomes" id="UP000195602">
    <property type="component" value="Unassembled WGS sequence"/>
</dbReference>
<evidence type="ECO:0000313" key="4">
    <source>
        <dbReference type="Proteomes" id="UP000195602"/>
    </source>
</evidence>
<protein>
    <submittedName>
        <fullName evidence="3">Hercynylcysteine sulfoxide lyase</fullName>
    </submittedName>
</protein>
<feature type="domain" description="Aminotransferase class V" evidence="2">
    <location>
        <begin position="60"/>
        <end position="335"/>
    </location>
</feature>
<keyword evidence="1" id="KW-0663">Pyridoxal phosphate</keyword>
<dbReference type="SUPFAM" id="SSF53383">
    <property type="entry name" value="PLP-dependent transferases"/>
    <property type="match status" value="1"/>
</dbReference>
<dbReference type="Pfam" id="PF00266">
    <property type="entry name" value="Aminotran_5"/>
    <property type="match status" value="1"/>
</dbReference>
<dbReference type="PANTHER" id="PTHR43092">
    <property type="entry name" value="L-CYSTEINE DESULFHYDRASE"/>
    <property type="match status" value="1"/>
</dbReference>
<dbReference type="EMBL" id="LYUB02000004">
    <property type="protein sequence ID" value="OVF09570.1"/>
    <property type="molecule type" value="Genomic_DNA"/>
</dbReference>
<dbReference type="PANTHER" id="PTHR43092:SF2">
    <property type="entry name" value="HERCYNYLCYSTEINE SULFOXIDE LYASE"/>
    <property type="match status" value="1"/>
</dbReference>
<dbReference type="KEGG" id="clus:A9F13_04g00429"/>
<evidence type="ECO:0000313" key="3">
    <source>
        <dbReference type="EMBL" id="OVF09570.1"/>
    </source>
</evidence>
<dbReference type="AlphaFoldDB" id="A0AA91Q254"/>
<dbReference type="Gene3D" id="3.40.640.10">
    <property type="entry name" value="Type I PLP-dependent aspartate aminotransferase-like (Major domain)"/>
    <property type="match status" value="1"/>
</dbReference>